<dbReference type="EMBL" id="JAGKQM010000016">
    <property type="protein sequence ID" value="KAH0876226.1"/>
    <property type="molecule type" value="Genomic_DNA"/>
</dbReference>
<proteinExistence type="inferred from homology"/>
<keyword evidence="2" id="KW-0175">Coiled coil</keyword>
<evidence type="ECO:0000256" key="3">
    <source>
        <dbReference type="ARBA" id="ARBA00033330"/>
    </source>
</evidence>
<protein>
    <recommendedName>
        <fullName evidence="3">Biogenesis of lysosome-related organelles complex 1 subunit 7</fullName>
    </recommendedName>
</protein>
<evidence type="ECO:0000256" key="4">
    <source>
        <dbReference type="SAM" id="MobiDB-lite"/>
    </source>
</evidence>
<accession>A0ABQ7Z7M0</accession>
<feature type="compositionally biased region" description="Low complexity" evidence="4">
    <location>
        <begin position="14"/>
        <end position="26"/>
    </location>
</feature>
<dbReference type="InterPro" id="IPR017246">
    <property type="entry name" value="Snapin"/>
</dbReference>
<evidence type="ECO:0000256" key="2">
    <source>
        <dbReference type="ARBA" id="ARBA00023054"/>
    </source>
</evidence>
<organism evidence="6 7">
    <name type="scientific">Brassica napus</name>
    <name type="common">Rape</name>
    <dbReference type="NCBI Taxonomy" id="3708"/>
    <lineage>
        <taxon>Eukaryota</taxon>
        <taxon>Viridiplantae</taxon>
        <taxon>Streptophyta</taxon>
        <taxon>Embryophyta</taxon>
        <taxon>Tracheophyta</taxon>
        <taxon>Spermatophyta</taxon>
        <taxon>Magnoliopsida</taxon>
        <taxon>eudicotyledons</taxon>
        <taxon>Gunneridae</taxon>
        <taxon>Pentapetalae</taxon>
        <taxon>rosids</taxon>
        <taxon>malvids</taxon>
        <taxon>Brassicales</taxon>
        <taxon>Brassicaceae</taxon>
        <taxon>Brassiceae</taxon>
        <taxon>Brassica</taxon>
    </lineage>
</organism>
<evidence type="ECO:0000256" key="1">
    <source>
        <dbReference type="ARBA" id="ARBA00006111"/>
    </source>
</evidence>
<dbReference type="Pfam" id="PF14712">
    <property type="entry name" value="Snapin_Pallidin"/>
    <property type="match status" value="1"/>
</dbReference>
<feature type="region of interest" description="Disordered" evidence="4">
    <location>
        <begin position="1"/>
        <end position="35"/>
    </location>
</feature>
<dbReference type="PANTHER" id="PTHR31305:SF2">
    <property type="entry name" value="SNARE-ASSOCIATED PROTEIN SNAPIN"/>
    <property type="match status" value="1"/>
</dbReference>
<name>A0ABQ7Z7M0_BRANA</name>
<dbReference type="InterPro" id="IPR028119">
    <property type="entry name" value="Snapin/Pallidin/Snn1"/>
</dbReference>
<dbReference type="Proteomes" id="UP000824890">
    <property type="component" value="Unassembled WGS sequence"/>
</dbReference>
<evidence type="ECO:0000313" key="5">
    <source>
        <dbReference type="EMBL" id="KAH0854408.1"/>
    </source>
</evidence>
<dbReference type="PANTHER" id="PTHR31305">
    <property type="entry name" value="SNARE-ASSOCIATED PROTEIN SNAPIN"/>
    <property type="match status" value="1"/>
</dbReference>
<reference evidence="6 7" key="1">
    <citation type="submission" date="2021-05" db="EMBL/GenBank/DDBJ databases">
        <title>Genome Assembly of Synthetic Allotetraploid Brassica napus Reveals Homoeologous Exchanges between Subgenomes.</title>
        <authorList>
            <person name="Davis J.T."/>
        </authorList>
    </citation>
    <scope>NUCLEOTIDE SEQUENCE [LARGE SCALE GENOMIC DNA]</scope>
    <source>
        <strain evidence="7">cv. Da-Ae</strain>
        <tissue evidence="6">Seedling</tissue>
    </source>
</reference>
<evidence type="ECO:0000313" key="6">
    <source>
        <dbReference type="EMBL" id="KAH0876226.1"/>
    </source>
</evidence>
<comment type="similarity">
    <text evidence="1">Belongs to the SNAPIN family.</text>
</comment>
<sequence>MEQLSESSRRDSADVASSSSSTAADGHIGGGGGGEAMARGLSAMLESVIKEFDSKSIDTLSSQDKLSGSLDRLVQELDQLLENAPLPFIVQHASRISSVKQRVSSMNLVLKSIQRRIDNIDHMLSANNIQVAVSGEEGNKRGKAKYRGKRQVIEA</sequence>
<keyword evidence="7" id="KW-1185">Reference proteome</keyword>
<dbReference type="EMBL" id="JAGKQM010000434">
    <property type="protein sequence ID" value="KAH0854408.1"/>
    <property type="molecule type" value="Genomic_DNA"/>
</dbReference>
<evidence type="ECO:0000313" key="7">
    <source>
        <dbReference type="Proteomes" id="UP000824890"/>
    </source>
</evidence>
<gene>
    <name evidence="6" type="ORF">HID58_073588</name>
    <name evidence="5" type="ORF">HID58_073732</name>
</gene>
<comment type="caution">
    <text evidence="6">The sequence shown here is derived from an EMBL/GenBank/DDBJ whole genome shotgun (WGS) entry which is preliminary data.</text>
</comment>